<proteinExistence type="inferred from homology"/>
<keyword evidence="1" id="KW-0547">Nucleotide-binding</keyword>
<keyword evidence="8" id="KW-1185">Reference proteome</keyword>
<dbReference type="OrthoDB" id="6363032at2759"/>
<dbReference type="Proteomes" id="UP001153620">
    <property type="component" value="Chromosome 4"/>
</dbReference>
<dbReference type="PROSITE" id="PS51715">
    <property type="entry name" value="G_GB1_RHD3"/>
    <property type="match status" value="1"/>
</dbReference>
<protein>
    <recommendedName>
        <fullName evidence="6">GB1/RHD3-type G domain-containing protein</fullName>
    </recommendedName>
</protein>
<dbReference type="SUPFAM" id="SSF48340">
    <property type="entry name" value="Interferon-induced guanylate-binding protein 1 (GBP1), C-terminal domain"/>
    <property type="match status" value="1"/>
</dbReference>
<accession>A0A9N9S9H0</accession>
<reference evidence="7" key="2">
    <citation type="submission" date="2022-10" db="EMBL/GenBank/DDBJ databases">
        <authorList>
            <consortium name="ENA_rothamsted_submissions"/>
            <consortium name="culmorum"/>
            <person name="King R."/>
        </authorList>
    </citation>
    <scope>NUCLEOTIDE SEQUENCE</scope>
</reference>
<evidence type="ECO:0000256" key="3">
    <source>
        <dbReference type="ARBA" id="ARBA00023134"/>
    </source>
</evidence>
<keyword evidence="2" id="KW-0378">Hydrolase</keyword>
<dbReference type="GO" id="GO:0005525">
    <property type="term" value="F:GTP binding"/>
    <property type="evidence" value="ECO:0007669"/>
    <property type="project" value="UniProtKB-KW"/>
</dbReference>
<dbReference type="InterPro" id="IPR015894">
    <property type="entry name" value="Guanylate-bd_N"/>
</dbReference>
<comment type="similarity">
    <text evidence="4">Belongs to the TRAFAC class dynamin-like GTPase superfamily. GB1/RHD3 GTPase family.</text>
</comment>
<organism evidence="7 8">
    <name type="scientific">Chironomus riparius</name>
    <dbReference type="NCBI Taxonomy" id="315576"/>
    <lineage>
        <taxon>Eukaryota</taxon>
        <taxon>Metazoa</taxon>
        <taxon>Ecdysozoa</taxon>
        <taxon>Arthropoda</taxon>
        <taxon>Hexapoda</taxon>
        <taxon>Insecta</taxon>
        <taxon>Pterygota</taxon>
        <taxon>Neoptera</taxon>
        <taxon>Endopterygota</taxon>
        <taxon>Diptera</taxon>
        <taxon>Nematocera</taxon>
        <taxon>Chironomoidea</taxon>
        <taxon>Chironomidae</taxon>
        <taxon>Chironominae</taxon>
        <taxon>Chironomus</taxon>
    </lineage>
</organism>
<reference evidence="7" key="1">
    <citation type="submission" date="2022-01" db="EMBL/GenBank/DDBJ databases">
        <authorList>
            <person name="King R."/>
        </authorList>
    </citation>
    <scope>NUCLEOTIDE SEQUENCE</scope>
</reference>
<evidence type="ECO:0000256" key="5">
    <source>
        <dbReference type="SAM" id="MobiDB-lite"/>
    </source>
</evidence>
<dbReference type="SUPFAM" id="SSF52540">
    <property type="entry name" value="P-loop containing nucleoside triphosphate hydrolases"/>
    <property type="match status" value="1"/>
</dbReference>
<evidence type="ECO:0000256" key="4">
    <source>
        <dbReference type="PROSITE-ProRule" id="PRU01052"/>
    </source>
</evidence>
<dbReference type="GO" id="GO:0003924">
    <property type="term" value="F:GTPase activity"/>
    <property type="evidence" value="ECO:0007669"/>
    <property type="project" value="InterPro"/>
</dbReference>
<dbReference type="InterPro" id="IPR027417">
    <property type="entry name" value="P-loop_NTPase"/>
</dbReference>
<dbReference type="PANTHER" id="PTHR10751">
    <property type="entry name" value="GUANYLATE BINDING PROTEIN"/>
    <property type="match status" value="1"/>
</dbReference>
<dbReference type="InterPro" id="IPR036543">
    <property type="entry name" value="Guanylate-bd_C_sf"/>
</dbReference>
<gene>
    <name evidence="7" type="ORF">CHIRRI_LOCUS14960</name>
</gene>
<dbReference type="AlphaFoldDB" id="A0A9N9S9H0"/>
<evidence type="ECO:0000313" key="7">
    <source>
        <dbReference type="EMBL" id="CAG9812155.1"/>
    </source>
</evidence>
<evidence type="ECO:0000256" key="2">
    <source>
        <dbReference type="ARBA" id="ARBA00022801"/>
    </source>
</evidence>
<sequence length="551" mass="65352">MSSSHPYGEAKNAIKFLNNQIIFEEEQLSEIFLHPDVKDREVAIFAIVGSYRRGKSFFMDYCLRFMYANYRSINFLNNPLQYKDNWIGDAEEPLKGFSWRSGSSRDSTGISFWSDVFLYDPPNGDPLAVLLVDTQGLFDPETSTEENMKILSLGTLFSSTLILNLTNIIQEDQLQYLQFTTEYAKFFRTSSPQTDIKPFQKFLFLVRDWQNVDDYEFGFNGGQAYLNEVLKTNNDQNDDLRTVRDHIRESFDKLLCYLMPYPGKKVASSSDYDGRWSLMDEDFMKEIKNLIESFFKPQNMVVKKVEGVDLKAHELFEYIKSYINLFSTPGSIPKPKSLYELAVGKFLTQIVTKCYEVYEHHLRNPSDRNEINLIHSFALSKALEAFTDAKKMGNAQDSEKFKKNLEQKIQKREFEWKNLMQIHFVQIEEEQRNAKEAADEIERIRKKEEELENKRNVEELQRQLEEHEREIARQQEELRLKNQQIKEELQRQKDAEESLRRERERQQQIEEERRRLEEEQRKRDEESRRLKIHIKELGINFHVPKPKCSVM</sequence>
<dbReference type="EMBL" id="OU895880">
    <property type="protein sequence ID" value="CAG9812155.1"/>
    <property type="molecule type" value="Genomic_DNA"/>
</dbReference>
<evidence type="ECO:0000259" key="6">
    <source>
        <dbReference type="PROSITE" id="PS51715"/>
    </source>
</evidence>
<name>A0A9N9S9H0_9DIPT</name>
<keyword evidence="3" id="KW-0342">GTP-binding</keyword>
<dbReference type="Gene3D" id="1.20.58.420">
    <property type="entry name" value="AHSP"/>
    <property type="match status" value="1"/>
</dbReference>
<dbReference type="Pfam" id="PF02263">
    <property type="entry name" value="GBP"/>
    <property type="match status" value="1"/>
</dbReference>
<dbReference type="InterPro" id="IPR030386">
    <property type="entry name" value="G_GB1_RHD3_dom"/>
</dbReference>
<feature type="region of interest" description="Disordered" evidence="5">
    <location>
        <begin position="489"/>
        <end position="529"/>
    </location>
</feature>
<feature type="domain" description="GB1/RHD3-type G" evidence="6">
    <location>
        <begin position="39"/>
        <end position="299"/>
    </location>
</feature>
<evidence type="ECO:0000313" key="8">
    <source>
        <dbReference type="Proteomes" id="UP001153620"/>
    </source>
</evidence>
<dbReference type="Gene3D" id="3.40.50.300">
    <property type="entry name" value="P-loop containing nucleotide triphosphate hydrolases"/>
    <property type="match status" value="1"/>
</dbReference>
<evidence type="ECO:0000256" key="1">
    <source>
        <dbReference type="ARBA" id="ARBA00022741"/>
    </source>
</evidence>